<protein>
    <submittedName>
        <fullName evidence="3">Uncharacterized protein</fullName>
    </submittedName>
</protein>
<feature type="compositionally biased region" description="Basic and acidic residues" evidence="1">
    <location>
        <begin position="98"/>
        <end position="112"/>
    </location>
</feature>
<evidence type="ECO:0000256" key="1">
    <source>
        <dbReference type="SAM" id="MobiDB-lite"/>
    </source>
</evidence>
<dbReference type="Proteomes" id="UP000095281">
    <property type="component" value="Unplaced"/>
</dbReference>
<feature type="region of interest" description="Disordered" evidence="1">
    <location>
        <begin position="54"/>
        <end position="73"/>
    </location>
</feature>
<proteinExistence type="predicted"/>
<feature type="compositionally biased region" description="Acidic residues" evidence="1">
    <location>
        <begin position="85"/>
        <end position="97"/>
    </location>
</feature>
<keyword evidence="2" id="KW-1185">Reference proteome</keyword>
<name>A0A1I8BQD6_MELHA</name>
<evidence type="ECO:0000313" key="2">
    <source>
        <dbReference type="Proteomes" id="UP000095281"/>
    </source>
</evidence>
<dbReference type="AlphaFoldDB" id="A0A1I8BQD6"/>
<accession>A0A1I8BQD6</accession>
<organism evidence="2 3">
    <name type="scientific">Meloidogyne hapla</name>
    <name type="common">Root-knot nematode worm</name>
    <dbReference type="NCBI Taxonomy" id="6305"/>
    <lineage>
        <taxon>Eukaryota</taxon>
        <taxon>Metazoa</taxon>
        <taxon>Ecdysozoa</taxon>
        <taxon>Nematoda</taxon>
        <taxon>Chromadorea</taxon>
        <taxon>Rhabditida</taxon>
        <taxon>Tylenchina</taxon>
        <taxon>Tylenchomorpha</taxon>
        <taxon>Tylenchoidea</taxon>
        <taxon>Meloidogynidae</taxon>
        <taxon>Meloidogyninae</taxon>
        <taxon>Meloidogyne</taxon>
    </lineage>
</organism>
<dbReference type="WBParaSite" id="MhA1_Contig418.frz3.gene19">
    <property type="protein sequence ID" value="MhA1_Contig418.frz3.gene19"/>
    <property type="gene ID" value="MhA1_Contig418.frz3.gene19"/>
</dbReference>
<sequence>MIAEPSAGIYATNIGHFDSHFGGDILIGGSNNGCVAGGFLPLHHRHRGDLGAEVAHHGSCSRKGSYESSSIDDMEDDDLEYLDDEDVATEDDPTETDVEIRTEGEETVKIPY</sequence>
<feature type="region of interest" description="Disordered" evidence="1">
    <location>
        <begin position="85"/>
        <end position="112"/>
    </location>
</feature>
<evidence type="ECO:0000313" key="3">
    <source>
        <dbReference type="WBParaSite" id="MhA1_Contig418.frz3.gene19"/>
    </source>
</evidence>
<reference evidence="3" key="1">
    <citation type="submission" date="2016-11" db="UniProtKB">
        <authorList>
            <consortium name="WormBaseParasite"/>
        </authorList>
    </citation>
    <scope>IDENTIFICATION</scope>
</reference>